<dbReference type="GO" id="GO:0008380">
    <property type="term" value="P:RNA splicing"/>
    <property type="evidence" value="ECO:0007669"/>
    <property type="project" value="UniProtKB-KW"/>
</dbReference>
<dbReference type="SUPFAM" id="SSF109905">
    <property type="entry name" value="Surp module (SWAP domain)"/>
    <property type="match status" value="1"/>
</dbReference>
<keyword evidence="4" id="KW-0539">Nucleus</keyword>
<feature type="region of interest" description="Disordered" evidence="5">
    <location>
        <begin position="838"/>
        <end position="858"/>
    </location>
</feature>
<dbReference type="Pfam" id="PF01585">
    <property type="entry name" value="G-patch"/>
    <property type="match status" value="1"/>
</dbReference>
<feature type="compositionally biased region" description="Polar residues" evidence="5">
    <location>
        <begin position="419"/>
        <end position="430"/>
    </location>
</feature>
<dbReference type="InterPro" id="IPR040169">
    <property type="entry name" value="SUGP1/2"/>
</dbReference>
<proteinExistence type="predicted"/>
<dbReference type="PROSITE" id="PS50174">
    <property type="entry name" value="G_PATCH"/>
    <property type="match status" value="1"/>
</dbReference>
<feature type="compositionally biased region" description="Basic and acidic residues" evidence="5">
    <location>
        <begin position="373"/>
        <end position="382"/>
    </location>
</feature>
<dbReference type="InterPro" id="IPR000467">
    <property type="entry name" value="G_patch_dom"/>
</dbReference>
<evidence type="ECO:0000256" key="5">
    <source>
        <dbReference type="SAM" id="MobiDB-lite"/>
    </source>
</evidence>
<feature type="compositionally biased region" description="Gly residues" evidence="5">
    <location>
        <begin position="433"/>
        <end position="445"/>
    </location>
</feature>
<organism evidence="7 8">
    <name type="scientific">Culex pipiens pipiens</name>
    <name type="common">Northern house mosquito</name>
    <dbReference type="NCBI Taxonomy" id="38569"/>
    <lineage>
        <taxon>Eukaryota</taxon>
        <taxon>Metazoa</taxon>
        <taxon>Ecdysozoa</taxon>
        <taxon>Arthropoda</taxon>
        <taxon>Hexapoda</taxon>
        <taxon>Insecta</taxon>
        <taxon>Pterygota</taxon>
        <taxon>Neoptera</taxon>
        <taxon>Endopterygota</taxon>
        <taxon>Diptera</taxon>
        <taxon>Nematocera</taxon>
        <taxon>Culicoidea</taxon>
        <taxon>Culicidae</taxon>
        <taxon>Culicinae</taxon>
        <taxon>Culicini</taxon>
        <taxon>Culex</taxon>
        <taxon>Culex</taxon>
    </lineage>
</organism>
<evidence type="ECO:0000313" key="8">
    <source>
        <dbReference type="Proteomes" id="UP001562425"/>
    </source>
</evidence>
<feature type="compositionally biased region" description="Low complexity" evidence="5">
    <location>
        <begin position="643"/>
        <end position="659"/>
    </location>
</feature>
<dbReference type="Proteomes" id="UP001562425">
    <property type="component" value="Unassembled WGS sequence"/>
</dbReference>
<feature type="region of interest" description="Disordered" evidence="5">
    <location>
        <begin position="601"/>
        <end position="660"/>
    </location>
</feature>
<feature type="compositionally biased region" description="Low complexity" evidence="5">
    <location>
        <begin position="295"/>
        <end position="305"/>
    </location>
</feature>
<feature type="compositionally biased region" description="Basic and acidic residues" evidence="5">
    <location>
        <begin position="317"/>
        <end position="329"/>
    </location>
</feature>
<feature type="compositionally biased region" description="Basic and acidic residues" evidence="5">
    <location>
        <begin position="69"/>
        <end position="82"/>
    </location>
</feature>
<evidence type="ECO:0000256" key="2">
    <source>
        <dbReference type="ARBA" id="ARBA00022664"/>
    </source>
</evidence>
<feature type="domain" description="G-patch" evidence="6">
    <location>
        <begin position="805"/>
        <end position="852"/>
    </location>
</feature>
<dbReference type="PANTHER" id="PTHR23340:SF0">
    <property type="entry name" value="SURP AND G-PATCH DOMAIN-CONTAINING PROTEIN 1 ISOFORM X1"/>
    <property type="match status" value="1"/>
</dbReference>
<evidence type="ECO:0000256" key="1">
    <source>
        <dbReference type="ARBA" id="ARBA00004123"/>
    </source>
</evidence>
<evidence type="ECO:0000259" key="6">
    <source>
        <dbReference type="PROSITE" id="PS50174"/>
    </source>
</evidence>
<feature type="region of interest" description="Disordered" evidence="5">
    <location>
        <begin position="264"/>
        <end position="447"/>
    </location>
</feature>
<reference evidence="7 8" key="1">
    <citation type="submission" date="2024-05" db="EMBL/GenBank/DDBJ databases">
        <title>Culex pipiens pipiens assembly and annotation.</title>
        <authorList>
            <person name="Alout H."/>
            <person name="Durand T."/>
        </authorList>
    </citation>
    <scope>NUCLEOTIDE SEQUENCE [LARGE SCALE GENOMIC DNA]</scope>
    <source>
        <strain evidence="7">HA-2024</strain>
        <tissue evidence="7">Whole body</tissue>
    </source>
</reference>
<sequence length="888" mass="99951">IIAQKRQQILEKQRTLQMAKQIAAEASKASAPTGAEEEQGADSSGALKLPFSNDGSFLENFKKLSEKFAKTSEDGTAKRAAEEEAASTSEKKFKPDEATAVAILPPPPPPLPPPSVPMMAPTTAYAAYGQPPPMMAYQPDMMAVQVQPPMMAVEQQQQQSYPGPSSSLPPPPPQPPVLEQVPEVGANCKVLSENDKLPTTVEELVELVADIGDVYEEKLSSRKNELHPSLWFLFEKQSDAYRNYRHMIVAKLFKTAGLVGHELPSIQQPAASDDSKYDPADVLDDTNELEDHQPNPDQQQQQFNDGEPIQMQPNYYGDERHFYDDKSTTETDSDTEYVREARKRNLKNLKHKTMNAGNAREDQSSSDSDDDFRDSPDSKSEGRGGGGGGGGGGDGEKGNGSGSGGRSGRQKQRKKSRWGDQSESVETTDMTGEGQGFTEDGGCGGMQDEQQQLFHQSSRSNPGFLQFVFQNYGTVEVSPEAWKLAEEHFRIRLLYEDMSDKIQRHERYTSNRLMNDPNGGPVDVEEDRRMNTDKMKAVLLWINEITKLYERCQPSNLRDFLMRDEFESFLDKFQTNENDRFPNFEEYKKFKLEQAKIVSTTSRGEYSSSDSAAQQNAAGQLMNDHAKRRKSRWGDQVPIKTMPNPAAASNQPAASSSSSTPKLLAVNNRTDPALLAYVRQNFGSTNLSEEDWKKAEDHYKINLLYQDMLRKRQEIDRLAASGKFKYEYDSDEDVTGGTWEHKLRSQEMEATQLWANELTKKSEGKHHIGDFLPPEELRKFMEKYDAQKNNRQPNLSDYKEYKLKEDNVGFQMLQKLGWKEGQGLGADGSGIVDPINKASQRDNNQGLGVAAGDNPEVDDNEYDQYRKRMMLAYRFRPNPLNNPRRAYY</sequence>
<evidence type="ECO:0000256" key="4">
    <source>
        <dbReference type="ARBA" id="ARBA00023242"/>
    </source>
</evidence>
<name>A0ABD1DTR8_CULPP</name>
<feature type="region of interest" description="Disordered" evidence="5">
    <location>
        <begin position="19"/>
        <end position="52"/>
    </location>
</feature>
<feature type="non-terminal residue" evidence="7">
    <location>
        <position position="1"/>
    </location>
</feature>
<evidence type="ECO:0000313" key="7">
    <source>
        <dbReference type="EMBL" id="KAL1402859.1"/>
    </source>
</evidence>
<keyword evidence="3" id="KW-0508">mRNA splicing</keyword>
<dbReference type="PANTHER" id="PTHR23340">
    <property type="entry name" value="ARGININE/SERINE RICH SPLICING FACTOR SF4/14"/>
    <property type="match status" value="1"/>
</dbReference>
<evidence type="ECO:0000256" key="3">
    <source>
        <dbReference type="ARBA" id="ARBA00023187"/>
    </source>
</evidence>
<dbReference type="GO" id="GO:0006397">
    <property type="term" value="P:mRNA processing"/>
    <property type="evidence" value="ECO:0007669"/>
    <property type="project" value="UniProtKB-KW"/>
</dbReference>
<dbReference type="SMART" id="SM00443">
    <property type="entry name" value="G_patch"/>
    <property type="match status" value="1"/>
</dbReference>
<feature type="compositionally biased region" description="Low complexity" evidence="5">
    <location>
        <begin position="153"/>
        <end position="166"/>
    </location>
</feature>
<gene>
    <name evidence="7" type="ORF">pipiens_005889</name>
</gene>
<comment type="caution">
    <text evidence="7">The sequence shown here is derived from an EMBL/GenBank/DDBJ whole genome shotgun (WGS) entry which is preliminary data.</text>
</comment>
<dbReference type="InterPro" id="IPR035967">
    <property type="entry name" value="SWAP/Surp_sf"/>
</dbReference>
<feature type="region of interest" description="Disordered" evidence="5">
    <location>
        <begin position="69"/>
        <end position="109"/>
    </location>
</feature>
<feature type="region of interest" description="Disordered" evidence="5">
    <location>
        <begin position="152"/>
        <end position="175"/>
    </location>
</feature>
<keyword evidence="8" id="KW-1185">Reference proteome</keyword>
<comment type="subcellular location">
    <subcellularLocation>
        <location evidence="1">Nucleus</location>
    </subcellularLocation>
</comment>
<dbReference type="Gene3D" id="1.10.10.790">
    <property type="entry name" value="Surp module"/>
    <property type="match status" value="1"/>
</dbReference>
<dbReference type="GO" id="GO:0005634">
    <property type="term" value="C:nucleus"/>
    <property type="evidence" value="ECO:0007669"/>
    <property type="project" value="UniProtKB-SubCell"/>
</dbReference>
<feature type="compositionally biased region" description="Low complexity" evidence="5">
    <location>
        <begin position="607"/>
        <end position="620"/>
    </location>
</feature>
<dbReference type="AlphaFoldDB" id="A0ABD1DTR8"/>
<keyword evidence="2" id="KW-0507">mRNA processing</keyword>
<feature type="compositionally biased region" description="Gly residues" evidence="5">
    <location>
        <begin position="383"/>
        <end position="407"/>
    </location>
</feature>
<protein>
    <recommendedName>
        <fullName evidence="6">G-patch domain-containing protein</fullName>
    </recommendedName>
</protein>
<feature type="compositionally biased region" description="Basic residues" evidence="5">
    <location>
        <begin position="341"/>
        <end position="353"/>
    </location>
</feature>
<accession>A0ABD1DTR8</accession>
<dbReference type="EMBL" id="JBEHCU010002406">
    <property type="protein sequence ID" value="KAL1402859.1"/>
    <property type="molecule type" value="Genomic_DNA"/>
</dbReference>